<feature type="compositionally biased region" description="Basic and acidic residues" evidence="1">
    <location>
        <begin position="15"/>
        <end position="26"/>
    </location>
</feature>
<dbReference type="Pfam" id="PF01408">
    <property type="entry name" value="GFO_IDH_MocA"/>
    <property type="match status" value="1"/>
</dbReference>
<dbReference type="InterPro" id="IPR055170">
    <property type="entry name" value="GFO_IDH_MocA-like_dom"/>
</dbReference>
<dbReference type="InterPro" id="IPR051450">
    <property type="entry name" value="Gfo/Idh/MocA_Oxidoreductases"/>
</dbReference>
<evidence type="ECO:0008006" key="6">
    <source>
        <dbReference type="Google" id="ProtNLM"/>
    </source>
</evidence>
<dbReference type="EMBL" id="NEVU01000003">
    <property type="protein sequence ID" value="OZI72191.1"/>
    <property type="molecule type" value="Genomic_DNA"/>
</dbReference>
<evidence type="ECO:0000313" key="5">
    <source>
        <dbReference type="Proteomes" id="UP000216429"/>
    </source>
</evidence>
<dbReference type="SUPFAM" id="SSF51735">
    <property type="entry name" value="NAD(P)-binding Rossmann-fold domains"/>
    <property type="match status" value="1"/>
</dbReference>
<protein>
    <recommendedName>
        <fullName evidence="6">Oxidoreductase</fullName>
    </recommendedName>
</protein>
<dbReference type="Proteomes" id="UP000216429">
    <property type="component" value="Unassembled WGS sequence"/>
</dbReference>
<gene>
    <name evidence="4" type="ORF">CAL22_20715</name>
</gene>
<dbReference type="InterPro" id="IPR000683">
    <property type="entry name" value="Gfo/Idh/MocA-like_OxRdtase_N"/>
</dbReference>
<dbReference type="SUPFAM" id="SSF55347">
    <property type="entry name" value="Glyceraldehyde-3-phosphate dehydrogenase-like, C-terminal domain"/>
    <property type="match status" value="1"/>
</dbReference>
<proteinExistence type="predicted"/>
<organism evidence="4 5">
    <name type="scientific">Bordetella genomosp. 12</name>
    <dbReference type="NCBI Taxonomy" id="463035"/>
    <lineage>
        <taxon>Bacteria</taxon>
        <taxon>Pseudomonadati</taxon>
        <taxon>Pseudomonadota</taxon>
        <taxon>Betaproteobacteria</taxon>
        <taxon>Burkholderiales</taxon>
        <taxon>Alcaligenaceae</taxon>
        <taxon>Bordetella</taxon>
    </lineage>
</organism>
<dbReference type="OrthoDB" id="9793050at2"/>
<evidence type="ECO:0000313" key="4">
    <source>
        <dbReference type="EMBL" id="OZI72191.1"/>
    </source>
</evidence>
<dbReference type="InterPro" id="IPR036291">
    <property type="entry name" value="NAD(P)-bd_dom_sf"/>
</dbReference>
<feature type="domain" description="Gfo/Idh/MocA-like oxidoreductase N-terminal" evidence="2">
    <location>
        <begin position="34"/>
        <end position="152"/>
    </location>
</feature>
<sequence length="353" mass="40388">MRRSPRSSRPSAARCKAELHTRQPQTRRDQEYIMKYAIIGVGNMGKNHARAAHELGTTELVAVADASEQTAANIAKLYQCQAYNDYIKMLDECDIDAVSICVPTTLHTPVAMECLRRGKHVLLEKPIAPTVEEGLQLQAYAREQGVQLMIGHIERFNPAVVKVKELLRNNEIGRVVSIMARRVGIFPPQIRDANIAVDLAIHDLDIVNYLLDEFPTDITSDKRRNHIELREDSVEFFLRYPSASAYVQANWITPVKIRKLNITGTDGYLEMDYINQRIQFYKSNYEKYRDEPGHISGYSDYVLKYMEPDLVEIQVAKREPLKEQISYFTRAIRNGDEIDNSFAIQALRIALQS</sequence>
<dbReference type="Pfam" id="PF22725">
    <property type="entry name" value="GFO_IDH_MocA_C3"/>
    <property type="match status" value="1"/>
</dbReference>
<accession>A0A261VEJ9</accession>
<evidence type="ECO:0000259" key="2">
    <source>
        <dbReference type="Pfam" id="PF01408"/>
    </source>
</evidence>
<dbReference type="PANTHER" id="PTHR43377">
    <property type="entry name" value="BILIVERDIN REDUCTASE A"/>
    <property type="match status" value="1"/>
</dbReference>
<dbReference type="Gene3D" id="3.40.50.720">
    <property type="entry name" value="NAD(P)-binding Rossmann-like Domain"/>
    <property type="match status" value="1"/>
</dbReference>
<evidence type="ECO:0000256" key="1">
    <source>
        <dbReference type="SAM" id="MobiDB-lite"/>
    </source>
</evidence>
<keyword evidence="5" id="KW-1185">Reference proteome</keyword>
<dbReference type="AlphaFoldDB" id="A0A261VEJ9"/>
<evidence type="ECO:0000259" key="3">
    <source>
        <dbReference type="Pfam" id="PF22725"/>
    </source>
</evidence>
<name>A0A261VEJ9_9BORD</name>
<reference evidence="5" key="1">
    <citation type="submission" date="2017-05" db="EMBL/GenBank/DDBJ databases">
        <title>Complete and WGS of Bordetella genogroups.</title>
        <authorList>
            <person name="Spilker T."/>
            <person name="Lipuma J."/>
        </authorList>
    </citation>
    <scope>NUCLEOTIDE SEQUENCE [LARGE SCALE GENOMIC DNA]</scope>
    <source>
        <strain evidence="5">AU6712</strain>
    </source>
</reference>
<dbReference type="GO" id="GO:0000166">
    <property type="term" value="F:nucleotide binding"/>
    <property type="evidence" value="ECO:0007669"/>
    <property type="project" value="InterPro"/>
</dbReference>
<dbReference type="PANTHER" id="PTHR43377:SF1">
    <property type="entry name" value="BILIVERDIN REDUCTASE A"/>
    <property type="match status" value="1"/>
</dbReference>
<dbReference type="Gene3D" id="3.30.360.10">
    <property type="entry name" value="Dihydrodipicolinate Reductase, domain 2"/>
    <property type="match status" value="1"/>
</dbReference>
<feature type="region of interest" description="Disordered" evidence="1">
    <location>
        <begin position="1"/>
        <end position="26"/>
    </location>
</feature>
<comment type="caution">
    <text evidence="4">The sequence shown here is derived from an EMBL/GenBank/DDBJ whole genome shotgun (WGS) entry which is preliminary data.</text>
</comment>
<feature type="domain" description="GFO/IDH/MocA-like oxidoreductase" evidence="3">
    <location>
        <begin position="161"/>
        <end position="270"/>
    </location>
</feature>